<evidence type="ECO:0000259" key="3">
    <source>
        <dbReference type="Pfam" id="PF00135"/>
    </source>
</evidence>
<name>A0A0F9QCB6_9ZZZZ</name>
<proteinExistence type="inferred from homology"/>
<organism evidence="4">
    <name type="scientific">marine sediment metagenome</name>
    <dbReference type="NCBI Taxonomy" id="412755"/>
    <lineage>
        <taxon>unclassified sequences</taxon>
        <taxon>metagenomes</taxon>
        <taxon>ecological metagenomes</taxon>
    </lineage>
</organism>
<comment type="similarity">
    <text evidence="1">Belongs to the type-B carboxylesterase/lipase family.</text>
</comment>
<reference evidence="4" key="1">
    <citation type="journal article" date="2015" name="Nature">
        <title>Complex archaea that bridge the gap between prokaryotes and eukaryotes.</title>
        <authorList>
            <person name="Spang A."/>
            <person name="Saw J.H."/>
            <person name="Jorgensen S.L."/>
            <person name="Zaremba-Niedzwiedzka K."/>
            <person name="Martijn J."/>
            <person name="Lind A.E."/>
            <person name="van Eijk R."/>
            <person name="Schleper C."/>
            <person name="Guy L."/>
            <person name="Ettema T.J."/>
        </authorList>
    </citation>
    <scope>NUCLEOTIDE SEQUENCE</scope>
</reference>
<evidence type="ECO:0000256" key="2">
    <source>
        <dbReference type="ARBA" id="ARBA00022801"/>
    </source>
</evidence>
<dbReference type="PANTHER" id="PTHR11559">
    <property type="entry name" value="CARBOXYLESTERASE"/>
    <property type="match status" value="1"/>
</dbReference>
<dbReference type="InterPro" id="IPR002018">
    <property type="entry name" value="CarbesteraseB"/>
</dbReference>
<dbReference type="AlphaFoldDB" id="A0A0F9QCB6"/>
<dbReference type="SUPFAM" id="SSF53474">
    <property type="entry name" value="alpha/beta-Hydrolases"/>
    <property type="match status" value="1"/>
</dbReference>
<protein>
    <recommendedName>
        <fullName evidence="3">Carboxylesterase type B domain-containing protein</fullName>
    </recommendedName>
</protein>
<keyword evidence="2" id="KW-0378">Hydrolase</keyword>
<comment type="caution">
    <text evidence="4">The sequence shown here is derived from an EMBL/GenBank/DDBJ whole genome shotgun (WGS) entry which is preliminary data.</text>
</comment>
<dbReference type="Pfam" id="PF00135">
    <property type="entry name" value="COesterase"/>
    <property type="match status" value="1"/>
</dbReference>
<dbReference type="GO" id="GO:0016787">
    <property type="term" value="F:hydrolase activity"/>
    <property type="evidence" value="ECO:0007669"/>
    <property type="project" value="UniProtKB-KW"/>
</dbReference>
<dbReference type="InterPro" id="IPR019826">
    <property type="entry name" value="Carboxylesterase_B_AS"/>
</dbReference>
<dbReference type="InterPro" id="IPR029058">
    <property type="entry name" value="AB_hydrolase_fold"/>
</dbReference>
<dbReference type="EMBL" id="LAZR01005092">
    <property type="protein sequence ID" value="KKN02923.1"/>
    <property type="molecule type" value="Genomic_DNA"/>
</dbReference>
<dbReference type="Gene3D" id="3.40.50.1820">
    <property type="entry name" value="alpha/beta hydrolase"/>
    <property type="match status" value="1"/>
</dbReference>
<accession>A0A0F9QCB6</accession>
<feature type="domain" description="Carboxylesterase type B" evidence="3">
    <location>
        <begin position="4"/>
        <end position="491"/>
    </location>
</feature>
<dbReference type="InterPro" id="IPR050309">
    <property type="entry name" value="Type-B_Carboxylest/Lipase"/>
</dbReference>
<evidence type="ECO:0000313" key="4">
    <source>
        <dbReference type="EMBL" id="KKN02923.1"/>
    </source>
</evidence>
<sequence>MKKTNIINTSIGMVRGYNDGDLEVFKGIPYAERPIGELRFKPPAPRKKWFGVFDALDYSPICVQTTPPGIIFPPIPQSEADSLTLNIWTHGTDNNKRPVMVRIHGGGFTIGSGRISNGFELARRGDVVVVTINYRLGALGFSEIQGIESNIGILDQIEALKWIQKNIELFGGDPNCITIFGISAGGMSVSTLMAIPVAKGLFNRVIAQSGALNPFSFQNKEGVGRTSRLLEVLKINKGDVESLKKVTASELLKANQSIANEVWSAHIPWILSIPPYIDGNTIPEHPLELIKKGDASDIDLMVGCTLNESILWQIIIPTSEKLDMEQVKQRIIKVIKLLGHDEKKGLEMFEIYKDAGDPGAILGAFSTDLEFRISAIRLAEEQSVHNPKTYMYLFTYPLKFQGKEVGAIHGGDGGFMFGTLDYPNIVGQIDNSEEAKVLSEKMMDSWIAFAKTGNPNHGGIEEWSKYEKNSRKTMILGKETTSEDKPMEKQRIAWNDIMKIYNIKN</sequence>
<dbReference type="PROSITE" id="PS00122">
    <property type="entry name" value="CARBOXYLESTERASE_B_1"/>
    <property type="match status" value="1"/>
</dbReference>
<dbReference type="ESTHER" id="9zzzz-a0a0f9qcb6">
    <property type="family name" value="Carb_B_Bacteria"/>
</dbReference>
<gene>
    <name evidence="4" type="ORF">LCGC14_1112900</name>
</gene>
<evidence type="ECO:0000256" key="1">
    <source>
        <dbReference type="ARBA" id="ARBA00005964"/>
    </source>
</evidence>